<keyword evidence="2" id="KW-0732">Signal</keyword>
<feature type="signal peptide" evidence="2">
    <location>
        <begin position="1"/>
        <end position="22"/>
    </location>
</feature>
<sequence length="568" mass="59533">MHASRLRVALTLAALAPVAAGCAEGSTLDPASPGGPPADPAGVFPAAPVLLPGAPGSAPDLFGPPDSGLPDGGPCLLSPEPGALVPLDWAPLEIELVAPASQDLFEIRLHAEAAANELVLYTPSRRPRVPRDVWTRMTAMLRDHPVVVSVRGATLDGEHLAGPPARGSTATFTIAPVEAGGRILFTSSDPDRQNAAIHGVAVASGGIPSVELIPGSERGGATSPAIRCIGCHEVTPDGRGIGAMVVRYAIPPGDASFAAPDEPWRNEILALPSTSSGEPGGSFPSLPGASIVTRLAGDFLAFSPAHWAGGDRVAIGVIGAGVDTNDRALRQLAWFNLDAVSRSPGIAYEPLARTGDPAPAAVMPAFSHDGARVVYASWRDDPESDVEQVVHTDLYSIPYRDPRSPRAMPVPGAAEPAFNEYYPAFSPDDELIAFTRTASPRSTHSPPDAEIYVIPAGGGAPVRLSANDPPACSGCLSPGVRNSWARFAKEARRHQGKTYYWIVFSSGRRGHPNHDPFQQIYVTGLVVRDGGLSLHGALRLPGQPDEARNIMPSWDQLAELLPEDVELR</sequence>
<gene>
    <name evidence="3" type="ORF">BE18_45175</name>
</gene>
<name>A0A150RYP0_SORCE</name>
<evidence type="ECO:0000256" key="2">
    <source>
        <dbReference type="SAM" id="SignalP"/>
    </source>
</evidence>
<reference evidence="3 4" key="1">
    <citation type="submission" date="2014-02" db="EMBL/GenBank/DDBJ databases">
        <title>The small core and large imbalanced accessory genome model reveals a collaborative survival strategy of Sorangium cellulosum strains in nature.</title>
        <authorList>
            <person name="Han K."/>
            <person name="Peng R."/>
            <person name="Blom J."/>
            <person name="Li Y.-Z."/>
        </authorList>
    </citation>
    <scope>NUCLEOTIDE SEQUENCE [LARGE SCALE GENOMIC DNA]</scope>
    <source>
        <strain evidence="3 4">So0149</strain>
    </source>
</reference>
<comment type="caution">
    <text evidence="3">The sequence shown here is derived from an EMBL/GenBank/DDBJ whole genome shotgun (WGS) entry which is preliminary data.</text>
</comment>
<evidence type="ECO:0000313" key="4">
    <source>
        <dbReference type="Proteomes" id="UP000075515"/>
    </source>
</evidence>
<feature type="region of interest" description="Disordered" evidence="1">
    <location>
        <begin position="26"/>
        <end position="46"/>
    </location>
</feature>
<protein>
    <recommendedName>
        <fullName evidence="5">Cytochrome c domain-containing protein</fullName>
    </recommendedName>
</protein>
<dbReference type="InterPro" id="IPR011659">
    <property type="entry name" value="WD40"/>
</dbReference>
<feature type="chain" id="PRO_5010449803" description="Cytochrome c domain-containing protein" evidence="2">
    <location>
        <begin position="23"/>
        <end position="568"/>
    </location>
</feature>
<dbReference type="InterPro" id="IPR011042">
    <property type="entry name" value="6-blade_b-propeller_TolB-like"/>
</dbReference>
<dbReference type="SUPFAM" id="SSF82171">
    <property type="entry name" value="DPP6 N-terminal domain-like"/>
    <property type="match status" value="1"/>
</dbReference>
<evidence type="ECO:0000313" key="3">
    <source>
        <dbReference type="EMBL" id="KYF85313.1"/>
    </source>
</evidence>
<evidence type="ECO:0000256" key="1">
    <source>
        <dbReference type="SAM" id="MobiDB-lite"/>
    </source>
</evidence>
<dbReference type="EMBL" id="JEMC01002758">
    <property type="protein sequence ID" value="KYF85313.1"/>
    <property type="molecule type" value="Genomic_DNA"/>
</dbReference>
<dbReference type="PROSITE" id="PS51257">
    <property type="entry name" value="PROKAR_LIPOPROTEIN"/>
    <property type="match status" value="1"/>
</dbReference>
<proteinExistence type="predicted"/>
<dbReference type="Pfam" id="PF07676">
    <property type="entry name" value="PD40"/>
    <property type="match status" value="1"/>
</dbReference>
<dbReference type="Proteomes" id="UP000075515">
    <property type="component" value="Unassembled WGS sequence"/>
</dbReference>
<organism evidence="3 4">
    <name type="scientific">Sorangium cellulosum</name>
    <name type="common">Polyangium cellulosum</name>
    <dbReference type="NCBI Taxonomy" id="56"/>
    <lineage>
        <taxon>Bacteria</taxon>
        <taxon>Pseudomonadati</taxon>
        <taxon>Myxococcota</taxon>
        <taxon>Polyangia</taxon>
        <taxon>Polyangiales</taxon>
        <taxon>Polyangiaceae</taxon>
        <taxon>Sorangium</taxon>
    </lineage>
</organism>
<dbReference type="Gene3D" id="2.120.10.30">
    <property type="entry name" value="TolB, C-terminal domain"/>
    <property type="match status" value="1"/>
</dbReference>
<evidence type="ECO:0008006" key="5">
    <source>
        <dbReference type="Google" id="ProtNLM"/>
    </source>
</evidence>
<accession>A0A150RYP0</accession>
<dbReference type="AlphaFoldDB" id="A0A150RYP0"/>